<dbReference type="GO" id="GO:0120536">
    <property type="term" value="F:heptaprenylglyceryl phosphate synthase activity"/>
    <property type="evidence" value="ECO:0007669"/>
    <property type="project" value="RHEA"/>
</dbReference>
<dbReference type="CDD" id="cd02812">
    <property type="entry name" value="PcrB_like"/>
    <property type="match status" value="1"/>
</dbReference>
<dbReference type="Proteomes" id="UP000289856">
    <property type="component" value="Chromosome"/>
</dbReference>
<dbReference type="OrthoDB" id="2381757at2"/>
<name>A0A3T1DDC7_9BACL</name>
<keyword evidence="4 9" id="KW-0460">Magnesium</keyword>
<keyword evidence="3 9" id="KW-0479">Metal-binding</keyword>
<feature type="binding site" evidence="9">
    <location>
        <begin position="161"/>
        <end position="166"/>
    </location>
    <ligand>
        <name>sn-glycerol 1-phosphate</name>
        <dbReference type="ChEBI" id="CHEBI:57685"/>
    </ligand>
</feature>
<keyword evidence="2 9" id="KW-0808">Transferase</keyword>
<dbReference type="KEGG" id="cohn:KCTCHS21_54880"/>
<keyword evidence="11" id="KW-1185">Reference proteome</keyword>
<proteinExistence type="inferred from homology"/>
<dbReference type="GO" id="GO:0046474">
    <property type="term" value="P:glycerophospholipid biosynthetic process"/>
    <property type="evidence" value="ECO:0007669"/>
    <property type="project" value="UniProtKB-UniRule"/>
</dbReference>
<comment type="function">
    <text evidence="9">Prenyltransferase that catalyzes in vivo the transfer of the heptaprenyl moiety of heptaprenyl pyrophosphate (HepPP; 35 carbon atoms) to the C3 hydroxyl of sn-glycerol-1-phosphate (G1P), producing heptaprenylglyceryl phosphate (HepGP). This reaction is an ether-bond-formation step in the biosynthesis of archaea-type G1P-based membrane lipids found in Bacillales.</text>
</comment>
<dbReference type="Pfam" id="PF01884">
    <property type="entry name" value="PcrB"/>
    <property type="match status" value="1"/>
</dbReference>
<dbReference type="NCBIfam" id="TIGR01768">
    <property type="entry name" value="GGGP-family"/>
    <property type="match status" value="1"/>
</dbReference>
<evidence type="ECO:0000256" key="2">
    <source>
        <dbReference type="ARBA" id="ARBA00022679"/>
    </source>
</evidence>
<dbReference type="NCBIfam" id="NF003199">
    <property type="entry name" value="PRK04169.1-3"/>
    <property type="match status" value="1"/>
</dbReference>
<comment type="pathway">
    <text evidence="9">Membrane lipid metabolism; glycerophospholipid metabolism.</text>
</comment>
<dbReference type="PANTHER" id="PTHR40029">
    <property type="match status" value="1"/>
</dbReference>
<dbReference type="SUPFAM" id="SSF51395">
    <property type="entry name" value="FMN-linked oxidoreductases"/>
    <property type="match status" value="1"/>
</dbReference>
<comment type="catalytic activity">
    <reaction evidence="8 9">
        <text>sn-glycerol 1-phosphate + all-trans-heptaprenyl diphosphate = 3-heptaprenyl-sn-glycero-1-phosphate + diphosphate</text>
        <dbReference type="Rhea" id="RHEA:33495"/>
        <dbReference type="ChEBI" id="CHEBI:33019"/>
        <dbReference type="ChEBI" id="CHEBI:57685"/>
        <dbReference type="ChEBI" id="CHEBI:58206"/>
        <dbReference type="ChEBI" id="CHEBI:64781"/>
        <dbReference type="EC" id="2.5.1.n9"/>
    </reaction>
</comment>
<dbReference type="EC" id="2.5.1.n9" evidence="9"/>
<dbReference type="Gene3D" id="3.20.20.390">
    <property type="entry name" value="FMN-linked oxidoreductases"/>
    <property type="match status" value="1"/>
</dbReference>
<dbReference type="NCBIfam" id="NF003197">
    <property type="entry name" value="PRK04169.1-1"/>
    <property type="match status" value="1"/>
</dbReference>
<dbReference type="HAMAP" id="MF_00112">
    <property type="entry name" value="GGGP_HepGP_synthase"/>
    <property type="match status" value="1"/>
</dbReference>
<feature type="binding site" evidence="9">
    <location>
        <position position="42"/>
    </location>
    <ligand>
        <name>Mg(2+)</name>
        <dbReference type="ChEBI" id="CHEBI:18420"/>
    </ligand>
</feature>
<evidence type="ECO:0000256" key="6">
    <source>
        <dbReference type="ARBA" id="ARBA00023209"/>
    </source>
</evidence>
<reference evidence="10 11" key="1">
    <citation type="submission" date="2019-01" db="EMBL/GenBank/DDBJ databases">
        <title>Complete genome sequence of Cohnella hallensis HS21 isolated from Korean fir (Abies koreana) rhizospheric soil.</title>
        <authorList>
            <person name="Jiang L."/>
            <person name="Kang S.W."/>
            <person name="Kim S."/>
            <person name="Jung J."/>
            <person name="Kim C.Y."/>
            <person name="Kim D.H."/>
            <person name="Kim S.W."/>
            <person name="Lee J."/>
        </authorList>
    </citation>
    <scope>NUCLEOTIDE SEQUENCE [LARGE SCALE GENOMIC DNA]</scope>
    <source>
        <strain evidence="10 11">HS21</strain>
    </source>
</reference>
<evidence type="ECO:0000256" key="7">
    <source>
        <dbReference type="ARBA" id="ARBA00023264"/>
    </source>
</evidence>
<dbReference type="EMBL" id="AP019400">
    <property type="protein sequence ID" value="BBI36089.1"/>
    <property type="molecule type" value="Genomic_DNA"/>
</dbReference>
<dbReference type="AlphaFoldDB" id="A0A3T1DDC7"/>
<comment type="similarity">
    <text evidence="9">Belongs to the GGGP/HepGP synthase family. Group I subfamily.</text>
</comment>
<dbReference type="GO" id="GO:0000287">
    <property type="term" value="F:magnesium ion binding"/>
    <property type="evidence" value="ECO:0007669"/>
    <property type="project" value="UniProtKB-UniRule"/>
</dbReference>
<evidence type="ECO:0000256" key="9">
    <source>
        <dbReference type="HAMAP-Rule" id="MF_00112"/>
    </source>
</evidence>
<evidence type="ECO:0000256" key="8">
    <source>
        <dbReference type="ARBA" id="ARBA00048318"/>
    </source>
</evidence>
<protein>
    <recommendedName>
        <fullName evidence="9">Heptaprenylglyceryl phosphate synthase</fullName>
        <shortName evidence="9">HepGP synthase</shortName>
        <ecNumber evidence="9">2.5.1.n9</ecNumber>
    </recommendedName>
    <alternativeName>
        <fullName evidence="9">Glycerol-1-phosphate heptaprenyltransferase</fullName>
    </alternativeName>
</protein>
<evidence type="ECO:0000313" key="11">
    <source>
        <dbReference type="Proteomes" id="UP000289856"/>
    </source>
</evidence>
<evidence type="ECO:0000256" key="5">
    <source>
        <dbReference type="ARBA" id="ARBA00023098"/>
    </source>
</evidence>
<dbReference type="RefSeq" id="WP_130615296.1">
    <property type="nucleotide sequence ID" value="NZ_AP019400.1"/>
</dbReference>
<keyword evidence="1 9" id="KW-0444">Lipid biosynthesis</keyword>
<dbReference type="InterPro" id="IPR038597">
    <property type="entry name" value="GGGP/HepGP_synthase_sf"/>
</dbReference>
<evidence type="ECO:0000256" key="3">
    <source>
        <dbReference type="ARBA" id="ARBA00022723"/>
    </source>
</evidence>
<evidence type="ECO:0000256" key="4">
    <source>
        <dbReference type="ARBA" id="ARBA00022842"/>
    </source>
</evidence>
<gene>
    <name evidence="9 10" type="primary">pcrB</name>
    <name evidence="10" type="ORF">KCTCHS21_54880</name>
</gene>
<comment type="cofactor">
    <cofactor evidence="9">
        <name>Mg(2+)</name>
        <dbReference type="ChEBI" id="CHEBI:18420"/>
    </cofactor>
</comment>
<feature type="binding site" evidence="9">
    <location>
        <begin position="211"/>
        <end position="212"/>
    </location>
    <ligand>
        <name>sn-glycerol 1-phosphate</name>
        <dbReference type="ChEBI" id="CHEBI:57685"/>
    </ligand>
</feature>
<sequence>MLPSFYDNWKHVFKLDPERPIDDATLDAICTSGTDAILVGGSSGVTFDNTVDLMARIRRYEVPCAFELSDPACGVPGFDGYFIPSVINTKHTEWLIGHHVEALRDFGHLLPWDLITGEAYLVLNPESTVAKVSRAETNISNEEAIAYSQVADRLWNVPVLYVEYSGVFGDMALLKSIKSGLKQAHLFYGGGISSPELAAQAAASADTVVVGNIIYENLDAALATVNAVNLAIKEQDHVF</sequence>
<keyword evidence="7 9" id="KW-1208">Phospholipid metabolism</keyword>
<dbReference type="UniPathway" id="UPA00940"/>
<comment type="caution">
    <text evidence="9">Lacks conserved residue(s) required for the propagation of feature annotation.</text>
</comment>
<dbReference type="InterPro" id="IPR008205">
    <property type="entry name" value="GGGP_HepGP_synthase"/>
</dbReference>
<comment type="subunit">
    <text evidence="9">Homodimer.</text>
</comment>
<organism evidence="10 11">
    <name type="scientific">Cohnella abietis</name>
    <dbReference type="NCBI Taxonomy" id="2507935"/>
    <lineage>
        <taxon>Bacteria</taxon>
        <taxon>Bacillati</taxon>
        <taxon>Bacillota</taxon>
        <taxon>Bacilli</taxon>
        <taxon>Bacillales</taxon>
        <taxon>Paenibacillaceae</taxon>
        <taxon>Cohnella</taxon>
    </lineage>
</organism>
<keyword evidence="6 9" id="KW-0594">Phospholipid biosynthesis</keyword>
<dbReference type="PANTHER" id="PTHR40029:SF2">
    <property type="entry name" value="HEPTAPRENYLGLYCERYL PHOSPHATE SYNTHASE"/>
    <property type="match status" value="1"/>
</dbReference>
<feature type="binding site" evidence="9">
    <location>
        <position position="16"/>
    </location>
    <ligand>
        <name>Mg(2+)</name>
        <dbReference type="ChEBI" id="CHEBI:18420"/>
    </ligand>
</feature>
<keyword evidence="5 9" id="KW-0443">Lipid metabolism</keyword>
<accession>A0A3T1DDC7</accession>
<evidence type="ECO:0000313" key="10">
    <source>
        <dbReference type="EMBL" id="BBI36089.1"/>
    </source>
</evidence>
<dbReference type="InterPro" id="IPR039074">
    <property type="entry name" value="GGGP/HepGP_synthase_I"/>
</dbReference>
<evidence type="ECO:0000256" key="1">
    <source>
        <dbReference type="ARBA" id="ARBA00022516"/>
    </source>
</evidence>
<feature type="binding site" evidence="9">
    <location>
        <position position="14"/>
    </location>
    <ligand>
        <name>sn-glycerol 1-phosphate</name>
        <dbReference type="ChEBI" id="CHEBI:57685"/>
    </ligand>
</feature>
<feature type="binding site" evidence="9">
    <location>
        <position position="191"/>
    </location>
    <ligand>
        <name>sn-glycerol 1-phosphate</name>
        <dbReference type="ChEBI" id="CHEBI:57685"/>
    </ligand>
</feature>